<dbReference type="InterPro" id="IPR050709">
    <property type="entry name" value="Biotin_Carboxyl_Carrier/Decarb"/>
</dbReference>
<dbReference type="Gene3D" id="2.40.50.100">
    <property type="match status" value="1"/>
</dbReference>
<dbReference type="PANTHER" id="PTHR45266">
    <property type="entry name" value="OXALOACETATE DECARBOXYLASE ALPHA CHAIN"/>
    <property type="match status" value="1"/>
</dbReference>
<dbReference type="PANTHER" id="PTHR45266:SF3">
    <property type="entry name" value="OXALOACETATE DECARBOXYLASE ALPHA CHAIN"/>
    <property type="match status" value="1"/>
</dbReference>
<proteinExistence type="predicted"/>
<keyword evidence="1" id="KW-0092">Biotin</keyword>
<gene>
    <name evidence="3" type="ORF">JGI1_00789</name>
</gene>
<dbReference type="Proteomes" id="UP000320623">
    <property type="component" value="Unassembled WGS sequence"/>
</dbReference>
<name>A0A0S4N097_9BACT</name>
<evidence type="ECO:0000313" key="4">
    <source>
        <dbReference type="Proteomes" id="UP000320623"/>
    </source>
</evidence>
<dbReference type="InterPro" id="IPR000089">
    <property type="entry name" value="Biotin_lipoyl"/>
</dbReference>
<feature type="domain" description="Lipoyl-binding" evidence="2">
    <location>
        <begin position="92"/>
        <end position="167"/>
    </location>
</feature>
<protein>
    <submittedName>
        <fullName evidence="3">Biotin-requiring enzyme</fullName>
    </submittedName>
</protein>
<dbReference type="OrthoDB" id="9812676at2"/>
<evidence type="ECO:0000313" key="3">
    <source>
        <dbReference type="EMBL" id="CUU03585.1"/>
    </source>
</evidence>
<dbReference type="RefSeq" id="WP_140944568.1">
    <property type="nucleotide sequence ID" value="NZ_FAOO01000004.1"/>
</dbReference>
<accession>A0A0S4N097</accession>
<dbReference type="InterPro" id="IPR001882">
    <property type="entry name" value="Biotin_BS"/>
</dbReference>
<sequence length="169" mass="19021">MKVIVNDLSFDVDLQKKEHGKFEAEIGGEKFKVEILNLSKNEITLSIDGKVFNFSFSFNGETINLVDSISDYECRVLNKFQELIDSYRSTYLDKEKSEKILKSPMPGLITKILVKPGMKIKIGDKLLILEAMKMENEIRSDVEGTIEAILVNEGDAVEKGAELLKISSN</sequence>
<dbReference type="InterPro" id="IPR011053">
    <property type="entry name" value="Single_hybrid_motif"/>
</dbReference>
<dbReference type="CDD" id="cd06850">
    <property type="entry name" value="biotinyl_domain"/>
    <property type="match status" value="1"/>
</dbReference>
<keyword evidence="4" id="KW-1185">Reference proteome</keyword>
<dbReference type="Pfam" id="PF00364">
    <property type="entry name" value="Biotin_lipoyl"/>
    <property type="match status" value="1"/>
</dbReference>
<dbReference type="AlphaFoldDB" id="A0A0S4N097"/>
<dbReference type="PROSITE" id="PS50968">
    <property type="entry name" value="BIOTINYL_LIPOYL"/>
    <property type="match status" value="1"/>
</dbReference>
<dbReference type="PROSITE" id="PS00188">
    <property type="entry name" value="BIOTIN"/>
    <property type="match status" value="1"/>
</dbReference>
<dbReference type="STRING" id="1643428.GCA_001442855_00768"/>
<dbReference type="FunFam" id="2.40.50.100:FF:000003">
    <property type="entry name" value="Acetyl-CoA carboxylase biotin carboxyl carrier protein"/>
    <property type="match status" value="1"/>
</dbReference>
<dbReference type="SUPFAM" id="SSF51230">
    <property type="entry name" value="Single hybrid motif"/>
    <property type="match status" value="1"/>
</dbReference>
<evidence type="ECO:0000256" key="1">
    <source>
        <dbReference type="ARBA" id="ARBA00023267"/>
    </source>
</evidence>
<reference evidence="4" key="1">
    <citation type="submission" date="2015-11" db="EMBL/GenBank/DDBJ databases">
        <authorList>
            <person name="Varghese N."/>
        </authorList>
    </citation>
    <scope>NUCLEOTIDE SEQUENCE [LARGE SCALE GENOMIC DNA]</scope>
</reference>
<organism evidence="3 4">
    <name type="scientific">Candidatus Thermokryptus mobilis</name>
    <dbReference type="NCBI Taxonomy" id="1643428"/>
    <lineage>
        <taxon>Bacteria</taxon>
        <taxon>Pseudomonadati</taxon>
        <taxon>Candidatus Kryptoniota</taxon>
        <taxon>Candidatus Thermokryptus</taxon>
    </lineage>
</organism>
<evidence type="ECO:0000259" key="2">
    <source>
        <dbReference type="PROSITE" id="PS50968"/>
    </source>
</evidence>
<dbReference type="EMBL" id="FAOO01000004">
    <property type="protein sequence ID" value="CUU03585.1"/>
    <property type="molecule type" value="Genomic_DNA"/>
</dbReference>